<proteinExistence type="predicted"/>
<name>A0A9P5PQW6_9AGAR</name>
<evidence type="ECO:0000256" key="1">
    <source>
        <dbReference type="SAM" id="SignalP"/>
    </source>
</evidence>
<dbReference type="EMBL" id="JADNRY010000039">
    <property type="protein sequence ID" value="KAF9070529.1"/>
    <property type="molecule type" value="Genomic_DNA"/>
</dbReference>
<organism evidence="2 3">
    <name type="scientific">Rhodocollybia butyracea</name>
    <dbReference type="NCBI Taxonomy" id="206335"/>
    <lineage>
        <taxon>Eukaryota</taxon>
        <taxon>Fungi</taxon>
        <taxon>Dikarya</taxon>
        <taxon>Basidiomycota</taxon>
        <taxon>Agaricomycotina</taxon>
        <taxon>Agaricomycetes</taxon>
        <taxon>Agaricomycetidae</taxon>
        <taxon>Agaricales</taxon>
        <taxon>Marasmiineae</taxon>
        <taxon>Omphalotaceae</taxon>
        <taxon>Rhodocollybia</taxon>
    </lineage>
</organism>
<sequence>MLITPHMHCVGLVLVAVLISSVHAIPTPPPETPLPSEFLHHSYLQEFKFHFGHPGTPANPIHFSDAPPHAESEALLESEVESTWTNLLSFIHGFY</sequence>
<dbReference type="AlphaFoldDB" id="A0A9P5PQW6"/>
<reference evidence="2" key="1">
    <citation type="submission" date="2020-11" db="EMBL/GenBank/DDBJ databases">
        <authorList>
            <consortium name="DOE Joint Genome Institute"/>
            <person name="Ahrendt S."/>
            <person name="Riley R."/>
            <person name="Andreopoulos W."/>
            <person name="Labutti K."/>
            <person name="Pangilinan J."/>
            <person name="Ruiz-Duenas F.J."/>
            <person name="Barrasa J.M."/>
            <person name="Sanchez-Garcia M."/>
            <person name="Camarero S."/>
            <person name="Miyauchi S."/>
            <person name="Serrano A."/>
            <person name="Linde D."/>
            <person name="Babiker R."/>
            <person name="Drula E."/>
            <person name="Ayuso-Fernandez I."/>
            <person name="Pacheco R."/>
            <person name="Padilla G."/>
            <person name="Ferreira P."/>
            <person name="Barriuso J."/>
            <person name="Kellner H."/>
            <person name="Castanera R."/>
            <person name="Alfaro M."/>
            <person name="Ramirez L."/>
            <person name="Pisabarro A.G."/>
            <person name="Kuo A."/>
            <person name="Tritt A."/>
            <person name="Lipzen A."/>
            <person name="He G."/>
            <person name="Yan M."/>
            <person name="Ng V."/>
            <person name="Cullen D."/>
            <person name="Martin F."/>
            <person name="Rosso M.-N."/>
            <person name="Henrissat B."/>
            <person name="Hibbett D."/>
            <person name="Martinez A.T."/>
            <person name="Grigoriev I.V."/>
        </authorList>
    </citation>
    <scope>NUCLEOTIDE SEQUENCE</scope>
    <source>
        <strain evidence="2">AH 40177</strain>
    </source>
</reference>
<feature type="signal peptide" evidence="1">
    <location>
        <begin position="1"/>
        <end position="24"/>
    </location>
</feature>
<feature type="chain" id="PRO_5040285287" evidence="1">
    <location>
        <begin position="25"/>
        <end position="95"/>
    </location>
</feature>
<accession>A0A9P5PQW6</accession>
<gene>
    <name evidence="2" type="ORF">BDP27DRAFT_1323419</name>
</gene>
<keyword evidence="3" id="KW-1185">Reference proteome</keyword>
<evidence type="ECO:0000313" key="3">
    <source>
        <dbReference type="Proteomes" id="UP000772434"/>
    </source>
</evidence>
<evidence type="ECO:0000313" key="2">
    <source>
        <dbReference type="EMBL" id="KAF9070529.1"/>
    </source>
</evidence>
<keyword evidence="1" id="KW-0732">Signal</keyword>
<dbReference type="Proteomes" id="UP000772434">
    <property type="component" value="Unassembled WGS sequence"/>
</dbReference>
<comment type="caution">
    <text evidence="2">The sequence shown here is derived from an EMBL/GenBank/DDBJ whole genome shotgun (WGS) entry which is preliminary data.</text>
</comment>
<protein>
    <submittedName>
        <fullName evidence="2">Uncharacterized protein</fullName>
    </submittedName>
</protein>